<gene>
    <name evidence="1" type="ORF">FRZ67_16065</name>
</gene>
<accession>A0A5B8VDM5</accession>
<dbReference type="KEGG" id="pgin:FRZ67_16065"/>
<keyword evidence="2" id="KW-1185">Reference proteome</keyword>
<protein>
    <submittedName>
        <fullName evidence="1">Uncharacterized protein</fullName>
    </submittedName>
</protein>
<dbReference type="AlphaFoldDB" id="A0A5B8VDM5"/>
<organism evidence="1 2">
    <name type="scientific">Panacibacter ginsenosidivorans</name>
    <dbReference type="NCBI Taxonomy" id="1813871"/>
    <lineage>
        <taxon>Bacteria</taxon>
        <taxon>Pseudomonadati</taxon>
        <taxon>Bacteroidota</taxon>
        <taxon>Chitinophagia</taxon>
        <taxon>Chitinophagales</taxon>
        <taxon>Chitinophagaceae</taxon>
        <taxon>Panacibacter</taxon>
    </lineage>
</organism>
<evidence type="ECO:0000313" key="2">
    <source>
        <dbReference type="Proteomes" id="UP000321533"/>
    </source>
</evidence>
<reference evidence="1 2" key="1">
    <citation type="journal article" date="2016" name="Int. J. Syst. Evol. Microbiol.">
        <title>Panacibacter ginsenosidivorans gen. nov., sp. nov., with ginsenoside converting activity isolated from soil of a ginseng field.</title>
        <authorList>
            <person name="Siddiqi M.Z."/>
            <person name="Muhammad Shafi S."/>
            <person name="Choi K.D."/>
            <person name="Im W.T."/>
        </authorList>
    </citation>
    <scope>NUCLEOTIDE SEQUENCE [LARGE SCALE GENOMIC DNA]</scope>
    <source>
        <strain evidence="1 2">Gsoil1550</strain>
    </source>
</reference>
<name>A0A5B8VDM5_9BACT</name>
<proteinExistence type="predicted"/>
<evidence type="ECO:0000313" key="1">
    <source>
        <dbReference type="EMBL" id="QEC68746.1"/>
    </source>
</evidence>
<sequence length="112" mass="13125">MDLKIVPFSITIQVALRGYRMKVEQCHLSNQIERFTISAGSKYIIFESDRPASRLQGLKKRKPQWKLRETSEGLNTWNQSALDAIKDALWSHIKSIEQPPFNWDEHPKNKPY</sequence>
<dbReference type="EMBL" id="CP042435">
    <property type="protein sequence ID" value="QEC68746.1"/>
    <property type="molecule type" value="Genomic_DNA"/>
</dbReference>
<dbReference type="RefSeq" id="WP_147191080.1">
    <property type="nucleotide sequence ID" value="NZ_CP042435.1"/>
</dbReference>
<dbReference type="Proteomes" id="UP000321533">
    <property type="component" value="Chromosome"/>
</dbReference>